<dbReference type="InterPro" id="IPR041700">
    <property type="entry name" value="OMP_b-brl_3"/>
</dbReference>
<dbReference type="Pfam" id="PF14905">
    <property type="entry name" value="OMP_b-brl_3"/>
    <property type="match status" value="1"/>
</dbReference>
<feature type="chain" id="PRO_5045677149" evidence="1">
    <location>
        <begin position="21"/>
        <end position="962"/>
    </location>
</feature>
<comment type="caution">
    <text evidence="3">The sequence shown here is derived from an EMBL/GenBank/DDBJ whole genome shotgun (WGS) entry which is preliminary data.</text>
</comment>
<dbReference type="InterPro" id="IPR008969">
    <property type="entry name" value="CarboxyPept-like_regulatory"/>
</dbReference>
<dbReference type="RefSeq" id="WP_204475448.1">
    <property type="nucleotide sequence ID" value="NZ_JACJJW010000011.1"/>
</dbReference>
<feature type="signal peptide" evidence="1">
    <location>
        <begin position="1"/>
        <end position="20"/>
    </location>
</feature>
<sequence length="962" mass="107445">MKRFLLGLLLMVGVAISAFAQSGGSRGSVSGTVIDKGDNSPVIQATVQLLSVKDSSMVVGNVTDLNGHFSLSVRPGKYLLKISYIGYSPYFKQIVLSRNNLRANVGKVPLEADAIMLAEAVVVAEAPEVTAAEDTLVYNSSAYRVPEGSALEELVKKLPGAEVDENGKITINGKEIKKIMIDGKEFFADDPNIAMKNLPVNIIDKVRAYDKQSDLARVTGIDDGEEETVLDLSVKPGMNKGWFGNVDLAAGTKDRYSGKIMLNRFVGNNQFTVIGSMNNVNDNGYPGGGGGFRWGGQNGLTSIKMGGFNFSTQSEKLETGGSVNYNYKDADIISKQASETFVSSASSSFKNALTSNRNKTTSLTADFRIEWKPDTMTTVIVRPRLTYGKDNNGSGTHSYTFNQDPGYSTDEILNAGDNLSELIPEENIVNTILRNSLQKGSDFNVGGSAMINRRLGKAGRNITFRGTYNYTNSSSEQFSESKTEYFQKTEADLTEADLQEILNRYITTPTLNYNYGTRFTYSEPIFKGGFLQFSYNFQYKRSKSDNSTYTMPEDWVISQGFGGDYMGELDTQNSKSAQYTYYNHQADISLRWIREKMRLNVGASFQPQKSKLTYKKDQLDTATVRRVFNFTPTFDFRYNFSKTSQLRITYRGRSSQPSMTDLLPVEDTTDPLNIRRGNPGLKPAFTNTFMAFYNTFNTKTQRGIMTHFRFENVMNSISNRSVYDQSTGGTITQPDNINGNWNLFGILGSNTALRNKKYTINTFTMARYNNIVSYMSDMQSQGLSDKNKTRQLSLSERLRGTYRNDWWEFSLNGSLAYTHSRNSFKEENNMDTYQFSYGASTNVRLPWSMSLATDISQNSRRGYADASMNRDELIWNAQISQDFLKGNAATVSIQFYDILRNQSNISRVISAAMRSDTEYNAIYSYCMIHFIYRLNLFGGKGAGPRMGGPGFGPGHGPGPRRF</sequence>
<dbReference type="Proteomes" id="UP000703295">
    <property type="component" value="Unassembled WGS sequence"/>
</dbReference>
<evidence type="ECO:0000256" key="1">
    <source>
        <dbReference type="SAM" id="SignalP"/>
    </source>
</evidence>
<evidence type="ECO:0000313" key="4">
    <source>
        <dbReference type="Proteomes" id="UP000703295"/>
    </source>
</evidence>
<gene>
    <name evidence="3" type="ORF">H6A31_05945</name>
</gene>
<organism evidence="3 4">
    <name type="scientific">Bacteroides mediterraneensis</name>
    <dbReference type="NCBI Taxonomy" id="1841856"/>
    <lineage>
        <taxon>Bacteria</taxon>
        <taxon>Pseudomonadati</taxon>
        <taxon>Bacteroidota</taxon>
        <taxon>Bacteroidia</taxon>
        <taxon>Bacteroidales</taxon>
        <taxon>Bacteroidaceae</taxon>
        <taxon>Bacteroides</taxon>
    </lineage>
</organism>
<reference evidence="3 4" key="1">
    <citation type="journal article" date="2021" name="Sci. Rep.">
        <title>The distribution of antibiotic resistance genes in chicken gut microbiota commensals.</title>
        <authorList>
            <person name="Juricova H."/>
            <person name="Matiasovicova J."/>
            <person name="Kubasova T."/>
            <person name="Cejkova D."/>
            <person name="Rychlik I."/>
        </authorList>
    </citation>
    <scope>NUCLEOTIDE SEQUENCE [LARGE SCALE GENOMIC DNA]</scope>
    <source>
        <strain evidence="3 4">An801</strain>
    </source>
</reference>
<dbReference type="Gene3D" id="2.60.40.1120">
    <property type="entry name" value="Carboxypeptidase-like, regulatory domain"/>
    <property type="match status" value="1"/>
</dbReference>
<dbReference type="SUPFAM" id="SSF49464">
    <property type="entry name" value="Carboxypeptidase regulatory domain-like"/>
    <property type="match status" value="1"/>
</dbReference>
<name>A0ABS2EV24_9BACE</name>
<evidence type="ECO:0000259" key="2">
    <source>
        <dbReference type="Pfam" id="PF14905"/>
    </source>
</evidence>
<proteinExistence type="predicted"/>
<keyword evidence="4" id="KW-1185">Reference proteome</keyword>
<accession>A0ABS2EV24</accession>
<protein>
    <submittedName>
        <fullName evidence="3">TonB-dependent receptor</fullName>
    </submittedName>
</protein>
<keyword evidence="1" id="KW-0732">Signal</keyword>
<feature type="domain" description="Outer membrane protein beta-barrel" evidence="2">
    <location>
        <begin position="455"/>
        <end position="773"/>
    </location>
</feature>
<evidence type="ECO:0000313" key="3">
    <source>
        <dbReference type="EMBL" id="MBM6758224.1"/>
    </source>
</evidence>
<dbReference type="EMBL" id="JACJJW010000011">
    <property type="protein sequence ID" value="MBM6758224.1"/>
    <property type="molecule type" value="Genomic_DNA"/>
</dbReference>
<keyword evidence="3" id="KW-0675">Receptor</keyword>
<dbReference type="Pfam" id="PF13715">
    <property type="entry name" value="CarbopepD_reg_2"/>
    <property type="match status" value="1"/>
</dbReference>
<dbReference type="SUPFAM" id="SSF56935">
    <property type="entry name" value="Porins"/>
    <property type="match status" value="1"/>
</dbReference>